<dbReference type="GO" id="GO:0045944">
    <property type="term" value="P:positive regulation of transcription by RNA polymerase II"/>
    <property type="evidence" value="ECO:0007669"/>
    <property type="project" value="TreeGrafter"/>
</dbReference>
<evidence type="ECO:0000256" key="2">
    <source>
        <dbReference type="ARBA" id="ARBA00008607"/>
    </source>
</evidence>
<comment type="similarity">
    <text evidence="2">Belongs to the acetyltransferase family. GCN5 subfamily.</text>
</comment>
<evidence type="ECO:0000256" key="10">
    <source>
        <dbReference type="SAM" id="MobiDB-lite"/>
    </source>
</evidence>
<accession>S8CLB0</accession>
<evidence type="ECO:0000256" key="1">
    <source>
        <dbReference type="ARBA" id="ARBA00004123"/>
    </source>
</evidence>
<dbReference type="OrthoDB" id="1937912at2759"/>
<feature type="compositionally biased region" description="Basic and acidic residues" evidence="10">
    <location>
        <begin position="120"/>
        <end position="135"/>
    </location>
</feature>
<keyword evidence="13" id="KW-1185">Reference proteome</keyword>
<dbReference type="Proteomes" id="UP000015453">
    <property type="component" value="Unassembled WGS sequence"/>
</dbReference>
<dbReference type="PROSITE" id="PS51186">
    <property type="entry name" value="GNAT"/>
    <property type="match status" value="1"/>
</dbReference>
<evidence type="ECO:0000256" key="5">
    <source>
        <dbReference type="ARBA" id="ARBA00023015"/>
    </source>
</evidence>
<dbReference type="AlphaFoldDB" id="S8CLB0"/>
<dbReference type="FunFam" id="3.40.630.30:FF:000004">
    <property type="entry name" value="Histone acetyltransferase KAT2A"/>
    <property type="match status" value="1"/>
</dbReference>
<feature type="region of interest" description="Disordered" evidence="10">
    <location>
        <begin position="1"/>
        <end position="156"/>
    </location>
</feature>
<dbReference type="CDD" id="cd04301">
    <property type="entry name" value="NAT_SF"/>
    <property type="match status" value="1"/>
</dbReference>
<dbReference type="PANTHER" id="PTHR45750">
    <property type="entry name" value="GH11602P"/>
    <property type="match status" value="1"/>
</dbReference>
<dbReference type="GO" id="GO:0010484">
    <property type="term" value="F:histone H3 acetyltransferase activity"/>
    <property type="evidence" value="ECO:0007669"/>
    <property type="project" value="TreeGrafter"/>
</dbReference>
<dbReference type="EC" id="2.3.1.48" evidence="3"/>
<evidence type="ECO:0000313" key="12">
    <source>
        <dbReference type="EMBL" id="EPS67929.1"/>
    </source>
</evidence>
<proteinExistence type="inferred from homology"/>
<feature type="compositionally biased region" description="Acidic residues" evidence="10">
    <location>
        <begin position="76"/>
        <end position="94"/>
    </location>
</feature>
<keyword evidence="8" id="KW-0539">Nucleus</keyword>
<evidence type="ECO:0000256" key="6">
    <source>
        <dbReference type="ARBA" id="ARBA00023117"/>
    </source>
</evidence>
<evidence type="ECO:0000313" key="13">
    <source>
        <dbReference type="Proteomes" id="UP000015453"/>
    </source>
</evidence>
<keyword evidence="5" id="KW-0805">Transcription regulation</keyword>
<evidence type="ECO:0000259" key="11">
    <source>
        <dbReference type="PROSITE" id="PS51186"/>
    </source>
</evidence>
<feature type="non-terminal residue" evidence="12">
    <location>
        <position position="368"/>
    </location>
</feature>
<comment type="caution">
    <text evidence="12">The sequence shown here is derived from an EMBL/GenBank/DDBJ whole genome shotgun (WGS) entry which is preliminary data.</text>
</comment>
<dbReference type="InterPro" id="IPR016181">
    <property type="entry name" value="Acyl_CoA_acyltransferase"/>
</dbReference>
<evidence type="ECO:0000256" key="7">
    <source>
        <dbReference type="ARBA" id="ARBA00023163"/>
    </source>
</evidence>
<dbReference type="GO" id="GO:0005634">
    <property type="term" value="C:nucleus"/>
    <property type="evidence" value="ECO:0007669"/>
    <property type="project" value="UniProtKB-SubCell"/>
</dbReference>
<dbReference type="SUPFAM" id="SSF55729">
    <property type="entry name" value="Acyl-CoA N-acyltransferases (Nat)"/>
    <property type="match status" value="1"/>
</dbReference>
<keyword evidence="6" id="KW-0103">Bromodomain</keyword>
<protein>
    <recommendedName>
        <fullName evidence="3">histone acetyltransferase</fullName>
        <ecNumber evidence="3">2.3.1.48</ecNumber>
    </recommendedName>
</protein>
<reference evidence="12 13" key="1">
    <citation type="journal article" date="2013" name="BMC Genomics">
        <title>The miniature genome of a carnivorous plant Genlisea aurea contains a low number of genes and short non-coding sequences.</title>
        <authorList>
            <person name="Leushkin E.V."/>
            <person name="Sutormin R.A."/>
            <person name="Nabieva E.R."/>
            <person name="Penin A.A."/>
            <person name="Kondrashov A.S."/>
            <person name="Logacheva M.D."/>
        </authorList>
    </citation>
    <scope>NUCLEOTIDE SEQUENCE [LARGE SCALE GENOMIC DNA]</scope>
</reference>
<dbReference type="Pfam" id="PF00583">
    <property type="entry name" value="Acetyltransf_1"/>
    <property type="match status" value="1"/>
</dbReference>
<evidence type="ECO:0000256" key="9">
    <source>
        <dbReference type="ARBA" id="ARBA00023315"/>
    </source>
</evidence>
<dbReference type="InterPro" id="IPR037800">
    <property type="entry name" value="GCN5"/>
</dbReference>
<feature type="compositionally biased region" description="Polar residues" evidence="10">
    <location>
        <begin position="97"/>
        <end position="117"/>
    </location>
</feature>
<evidence type="ECO:0000256" key="4">
    <source>
        <dbReference type="ARBA" id="ARBA00022679"/>
    </source>
</evidence>
<organism evidence="12 13">
    <name type="scientific">Genlisea aurea</name>
    <dbReference type="NCBI Taxonomy" id="192259"/>
    <lineage>
        <taxon>Eukaryota</taxon>
        <taxon>Viridiplantae</taxon>
        <taxon>Streptophyta</taxon>
        <taxon>Embryophyta</taxon>
        <taxon>Tracheophyta</taxon>
        <taxon>Spermatophyta</taxon>
        <taxon>Magnoliopsida</taxon>
        <taxon>eudicotyledons</taxon>
        <taxon>Gunneridae</taxon>
        <taxon>Pentapetalae</taxon>
        <taxon>asterids</taxon>
        <taxon>lamiids</taxon>
        <taxon>Lamiales</taxon>
        <taxon>Lentibulariaceae</taxon>
        <taxon>Genlisea</taxon>
    </lineage>
</organism>
<feature type="compositionally biased region" description="Low complexity" evidence="10">
    <location>
        <begin position="10"/>
        <end position="33"/>
    </location>
</feature>
<feature type="compositionally biased region" description="Low complexity" evidence="10">
    <location>
        <begin position="137"/>
        <end position="149"/>
    </location>
</feature>
<evidence type="ECO:0000256" key="8">
    <source>
        <dbReference type="ARBA" id="ARBA00023242"/>
    </source>
</evidence>
<dbReference type="GO" id="GO:0000123">
    <property type="term" value="C:histone acetyltransferase complex"/>
    <property type="evidence" value="ECO:0007669"/>
    <property type="project" value="TreeGrafter"/>
</dbReference>
<sequence length="368" mass="40593">MDTHSSHLVAPGRSRSSQSPSPSHSASASATSSIHKRKLPPEDQPPPFPPSLSDTRDGTLTSNEDLESISVRGADSDSDDESEDGVDDEEEYDDSSMRNFTASRLENANPALSASRNTKIKVENPVKVEAAEAAKDGSNSNNTNSSNAGAIGGNGLAPGTTVKAENVKNIYTDNIQTSGAYTAREESLKKEEDAGRLKFVCASNDGVDEHMIWLIGLKNIFARQLPNMPKEYIVRLVMDRSHKSVMVIRQNHVVGGITYRPYISQKFGEIAFCAVTADEQVKGYGTRLMNHLKQHARDVDGLSHFLTYADNNAVGYFAKQGFTKEIYLDKEIWHGYIKDYDGVVLMECKIDPKLPYTDISTMIRRQRQ</sequence>
<keyword evidence="7" id="KW-0804">Transcription</keyword>
<keyword evidence="4 12" id="KW-0808">Transferase</keyword>
<dbReference type="InterPro" id="IPR000182">
    <property type="entry name" value="GNAT_dom"/>
</dbReference>
<dbReference type="Gene3D" id="3.40.630.30">
    <property type="match status" value="1"/>
</dbReference>
<comment type="subcellular location">
    <subcellularLocation>
        <location evidence="1">Nucleus</location>
    </subcellularLocation>
</comment>
<feature type="domain" description="N-acetyltransferase" evidence="11">
    <location>
        <begin position="204"/>
        <end position="351"/>
    </location>
</feature>
<keyword evidence="9" id="KW-0012">Acyltransferase</keyword>
<name>S8CLB0_9LAMI</name>
<gene>
    <name evidence="12" type="ORF">M569_06844</name>
</gene>
<dbReference type="PANTHER" id="PTHR45750:SF3">
    <property type="entry name" value="HISTONE ACETYLTRANSFERASE"/>
    <property type="match status" value="1"/>
</dbReference>
<dbReference type="EMBL" id="AUSU01002853">
    <property type="protein sequence ID" value="EPS67929.1"/>
    <property type="molecule type" value="Genomic_DNA"/>
</dbReference>
<evidence type="ECO:0000256" key="3">
    <source>
        <dbReference type="ARBA" id="ARBA00013184"/>
    </source>
</evidence>